<comment type="caution">
    <text evidence="1">The sequence shown here is derived from an EMBL/GenBank/DDBJ whole genome shotgun (WGS) entry which is preliminary data.</text>
</comment>
<name>A0A8H5BJ55_9AGAR</name>
<dbReference type="Proteomes" id="UP000541558">
    <property type="component" value="Unassembled WGS sequence"/>
</dbReference>
<proteinExistence type="predicted"/>
<evidence type="ECO:0000313" key="2">
    <source>
        <dbReference type="Proteomes" id="UP000541558"/>
    </source>
</evidence>
<dbReference type="AlphaFoldDB" id="A0A8H5BJ55"/>
<protein>
    <submittedName>
        <fullName evidence="1">Uncharacterized protein</fullName>
    </submittedName>
</protein>
<reference evidence="1 2" key="1">
    <citation type="journal article" date="2020" name="ISME J.">
        <title>Uncovering the hidden diversity of litter-decomposition mechanisms in mushroom-forming fungi.</title>
        <authorList>
            <person name="Floudas D."/>
            <person name="Bentzer J."/>
            <person name="Ahren D."/>
            <person name="Johansson T."/>
            <person name="Persson P."/>
            <person name="Tunlid A."/>
        </authorList>
    </citation>
    <scope>NUCLEOTIDE SEQUENCE [LARGE SCALE GENOMIC DNA]</scope>
    <source>
        <strain evidence="1 2">CBS 175.51</strain>
    </source>
</reference>
<accession>A0A8H5BJ55</accession>
<dbReference type="EMBL" id="JAACJK010000165">
    <property type="protein sequence ID" value="KAF5324048.1"/>
    <property type="molecule type" value="Genomic_DNA"/>
</dbReference>
<gene>
    <name evidence="1" type="ORF">D9611_008361</name>
</gene>
<keyword evidence="2" id="KW-1185">Reference proteome</keyword>
<sequence length="101" mass="11127">MAPPTTIVSTIHPYRYPTRTHSVVRAESLLQNTEGIVSVLHTLHSCWTRSHRIGTCKTVVLDDAHFGKFGSLDLKRELCSDVHPSLAVWTMLASLAGLMTG</sequence>
<organism evidence="1 2">
    <name type="scientific">Ephemerocybe angulata</name>
    <dbReference type="NCBI Taxonomy" id="980116"/>
    <lineage>
        <taxon>Eukaryota</taxon>
        <taxon>Fungi</taxon>
        <taxon>Dikarya</taxon>
        <taxon>Basidiomycota</taxon>
        <taxon>Agaricomycotina</taxon>
        <taxon>Agaricomycetes</taxon>
        <taxon>Agaricomycetidae</taxon>
        <taxon>Agaricales</taxon>
        <taxon>Agaricineae</taxon>
        <taxon>Psathyrellaceae</taxon>
        <taxon>Ephemerocybe</taxon>
    </lineage>
</organism>
<evidence type="ECO:0000313" key="1">
    <source>
        <dbReference type="EMBL" id="KAF5324048.1"/>
    </source>
</evidence>